<protein>
    <submittedName>
        <fullName evidence="3">Uncharacterized protein</fullName>
    </submittedName>
</protein>
<dbReference type="EMBL" id="CAADIP010000040">
    <property type="protein sequence ID" value="VFR94458.1"/>
    <property type="molecule type" value="Genomic_DNA"/>
</dbReference>
<dbReference type="AlphaFoldDB" id="A0A484U4W3"/>
<feature type="region of interest" description="Disordered" evidence="1">
    <location>
        <begin position="22"/>
        <end position="46"/>
    </location>
</feature>
<evidence type="ECO:0000313" key="5">
    <source>
        <dbReference type="EMBL" id="VFS29758.1"/>
    </source>
</evidence>
<evidence type="ECO:0000313" key="2">
    <source>
        <dbReference type="EMBL" id="VFR55445.1"/>
    </source>
</evidence>
<reference evidence="3" key="1">
    <citation type="submission" date="2019-03" db="EMBL/GenBank/DDBJ databases">
        <authorList>
            <person name="Danneels B."/>
        </authorList>
    </citation>
    <scope>NUCLEOTIDE SEQUENCE</scope>
</reference>
<evidence type="ECO:0000313" key="3">
    <source>
        <dbReference type="EMBL" id="VFR81661.1"/>
    </source>
</evidence>
<organism evidence="3">
    <name type="scientific">plant metagenome</name>
    <dbReference type="NCBI Taxonomy" id="1297885"/>
    <lineage>
        <taxon>unclassified sequences</taxon>
        <taxon>metagenomes</taxon>
        <taxon>organismal metagenomes</taxon>
    </lineage>
</organism>
<gene>
    <name evidence="2" type="ORF">BRI6_0018</name>
    <name evidence="3" type="ORF">BRI9_0018</name>
    <name evidence="4" type="ORF">IVO3_0018</name>
    <name evidence="5" type="ORF">RAN7_0018</name>
</gene>
<accession>A0A484U4W3</accession>
<proteinExistence type="predicted"/>
<dbReference type="EMBL" id="CAADII010000044">
    <property type="protein sequence ID" value="VFR55445.1"/>
    <property type="molecule type" value="Genomic_DNA"/>
</dbReference>
<name>A0A484U4W3_9ZZZZ</name>
<dbReference type="EMBL" id="CAADIK010000052">
    <property type="protein sequence ID" value="VFR81661.1"/>
    <property type="molecule type" value="Genomic_DNA"/>
</dbReference>
<dbReference type="EMBL" id="CAADIZ010000055">
    <property type="protein sequence ID" value="VFS29758.1"/>
    <property type="molecule type" value="Genomic_DNA"/>
</dbReference>
<evidence type="ECO:0000256" key="1">
    <source>
        <dbReference type="SAM" id="MobiDB-lite"/>
    </source>
</evidence>
<sequence>MGIGAVGFGTHGRVSGGALVAGTRAKSRPGHWDGVRGSGVPMMVGG</sequence>
<evidence type="ECO:0000313" key="4">
    <source>
        <dbReference type="EMBL" id="VFR94458.1"/>
    </source>
</evidence>